<evidence type="ECO:0000313" key="2">
    <source>
        <dbReference type="Proteomes" id="UP000286402"/>
    </source>
</evidence>
<sequence>MTQSTVKLLYKTSKFIYVQYTELNLAVTNHRVICNNYTLPKRDAQKNIEKFIQSVEYTL</sequence>
<proteinExistence type="predicted"/>
<keyword evidence="2" id="KW-1185">Reference proteome</keyword>
<comment type="caution">
    <text evidence="1">The sequence shown here is derived from an EMBL/GenBank/DDBJ whole genome shotgun (WGS) entry which is preliminary data.</text>
</comment>
<reference evidence="1 2" key="1">
    <citation type="submission" date="2016-07" db="EMBL/GenBank/DDBJ databases">
        <title>Genome analysis of Sphingobacterium siyangense T12B17.</title>
        <authorList>
            <person name="Xu D."/>
            <person name="Su Y."/>
            <person name="Zheng S."/>
        </authorList>
    </citation>
    <scope>NUCLEOTIDE SEQUENCE [LARGE SCALE GENOMIC DNA]</scope>
    <source>
        <strain evidence="1 2">T12B17</strain>
    </source>
</reference>
<organism evidence="1 2">
    <name type="scientific">Sphingobacterium siyangense</name>
    <dbReference type="NCBI Taxonomy" id="459529"/>
    <lineage>
        <taxon>Bacteria</taxon>
        <taxon>Pseudomonadati</taxon>
        <taxon>Bacteroidota</taxon>
        <taxon>Sphingobacteriia</taxon>
        <taxon>Sphingobacteriales</taxon>
        <taxon>Sphingobacteriaceae</taxon>
        <taxon>Sphingobacterium</taxon>
    </lineage>
</organism>
<name>A0A420FVI6_9SPHI</name>
<protein>
    <submittedName>
        <fullName evidence="1">Uncharacterized protein</fullName>
    </submittedName>
</protein>
<dbReference type="AlphaFoldDB" id="A0A420FVI6"/>
<gene>
    <name evidence="1" type="ORF">BCY89_04520</name>
</gene>
<dbReference type="Proteomes" id="UP000286402">
    <property type="component" value="Unassembled WGS sequence"/>
</dbReference>
<evidence type="ECO:0000313" key="1">
    <source>
        <dbReference type="EMBL" id="RKF36929.1"/>
    </source>
</evidence>
<accession>A0A420FVI6</accession>
<dbReference type="EMBL" id="MCAQ01000012">
    <property type="protein sequence ID" value="RKF36929.1"/>
    <property type="molecule type" value="Genomic_DNA"/>
</dbReference>